<reference evidence="1 2" key="1">
    <citation type="submission" date="2018-06" db="EMBL/GenBank/DDBJ databases">
        <authorList>
            <consortium name="Pathogen Informatics"/>
            <person name="Doyle S."/>
        </authorList>
    </citation>
    <scope>NUCLEOTIDE SEQUENCE [LARGE SCALE GENOMIC DNA]</scope>
    <source>
        <strain evidence="1 2">NCTC11978</strain>
    </source>
</reference>
<organism evidence="1 2">
    <name type="scientific">Legionella feeleii</name>
    <dbReference type="NCBI Taxonomy" id="453"/>
    <lineage>
        <taxon>Bacteria</taxon>
        <taxon>Pseudomonadati</taxon>
        <taxon>Pseudomonadota</taxon>
        <taxon>Gammaproteobacteria</taxon>
        <taxon>Legionellales</taxon>
        <taxon>Legionellaceae</taxon>
        <taxon>Legionella</taxon>
    </lineage>
</organism>
<proteinExistence type="predicted"/>
<protein>
    <recommendedName>
        <fullName evidence="3">AraC-type arabinose-binding/dimerisation domain-containing protein</fullName>
    </recommendedName>
</protein>
<sequence length="124" mass="14298">MNAFPSITQSSDSALKHCIESLGEIVFLGKETRTNHTAIYPMHNRFFSNGDRPWVILVNFKNTMKLTYGDKEYTIHENELVCFDDNIPHAWEMNGNDMTIYYYRAKSAVPVTQGTYCIDELSFS</sequence>
<dbReference type="AlphaFoldDB" id="A0A378IQH8"/>
<accession>A0A378IQH8</accession>
<dbReference type="Gene3D" id="2.60.120.10">
    <property type="entry name" value="Jelly Rolls"/>
    <property type="match status" value="1"/>
</dbReference>
<dbReference type="RefSeq" id="WP_147281854.1">
    <property type="nucleotide sequence ID" value="NZ_UGNY01000001.1"/>
</dbReference>
<dbReference type="Proteomes" id="UP000254033">
    <property type="component" value="Unassembled WGS sequence"/>
</dbReference>
<evidence type="ECO:0008006" key="3">
    <source>
        <dbReference type="Google" id="ProtNLM"/>
    </source>
</evidence>
<evidence type="ECO:0000313" key="2">
    <source>
        <dbReference type="Proteomes" id="UP000254033"/>
    </source>
</evidence>
<dbReference type="EMBL" id="UGNY01000001">
    <property type="protein sequence ID" value="STX37488.1"/>
    <property type="molecule type" value="Genomic_DNA"/>
</dbReference>
<dbReference type="SUPFAM" id="SSF51182">
    <property type="entry name" value="RmlC-like cupins"/>
    <property type="match status" value="1"/>
</dbReference>
<evidence type="ECO:0000313" key="1">
    <source>
        <dbReference type="EMBL" id="STX37488.1"/>
    </source>
</evidence>
<dbReference type="InterPro" id="IPR011051">
    <property type="entry name" value="RmlC_Cupin_sf"/>
</dbReference>
<name>A0A378IQH8_9GAMM</name>
<gene>
    <name evidence="1" type="ORF">NCTC11978_00655</name>
</gene>
<dbReference type="InterPro" id="IPR014710">
    <property type="entry name" value="RmlC-like_jellyroll"/>
</dbReference>